<dbReference type="CDD" id="cd04751">
    <property type="entry name" value="Commd3"/>
    <property type="match status" value="1"/>
</dbReference>
<dbReference type="InterPro" id="IPR017920">
    <property type="entry name" value="COMM"/>
</dbReference>
<feature type="domain" description="COMM" evidence="3">
    <location>
        <begin position="124"/>
        <end position="193"/>
    </location>
</feature>
<dbReference type="STRING" id="1676925.ENSPKIP00000029609"/>
<reference evidence="4" key="2">
    <citation type="submission" date="2025-09" db="UniProtKB">
        <authorList>
            <consortium name="Ensembl"/>
        </authorList>
    </citation>
    <scope>IDENTIFICATION</scope>
</reference>
<evidence type="ECO:0000256" key="2">
    <source>
        <dbReference type="ARBA" id="ARBA00093469"/>
    </source>
</evidence>
<dbReference type="Ensembl" id="ENSPKIT00000010406.1">
    <property type="protein sequence ID" value="ENSPKIP00000029609.1"/>
    <property type="gene ID" value="ENSPKIG00000010783.1"/>
</dbReference>
<evidence type="ECO:0000259" key="3">
    <source>
        <dbReference type="PROSITE" id="PS51269"/>
    </source>
</evidence>
<reference evidence="4" key="1">
    <citation type="submission" date="2025-08" db="UniProtKB">
        <authorList>
            <consortium name="Ensembl"/>
        </authorList>
    </citation>
    <scope>IDENTIFICATION</scope>
</reference>
<dbReference type="PANTHER" id="PTHR31159:SF1">
    <property type="entry name" value="COMM DOMAIN-CONTAINING PROTEIN 3"/>
    <property type="match status" value="1"/>
</dbReference>
<accession>A0A3B3SFR5</accession>
<dbReference type="Pfam" id="PF07258">
    <property type="entry name" value="COMM_domain"/>
    <property type="match status" value="1"/>
</dbReference>
<sequence length="205" mass="23486">MELSEFVQEGLQYLADSGYFNDKAFAVMIEVAFRSLLLSSSDDTVLDNNELKHIEQTVVKHCHSAVTTCILECVKQNADRSTICTCLEDIRFDPERIDTFCSLYQKHKKDLENVLSSIGRGLPHINDASWRLEYQIKNSHLHKVNQPSYLITLSTENSGSRSAEEVNFSCNMEQLQVRALRLSWKEASPATNVLHDNKITFIYFF</sequence>
<dbReference type="AlphaFoldDB" id="A0A3B3SFR5"/>
<protein>
    <recommendedName>
        <fullName evidence="1">COMM domain-containing protein 3</fullName>
    </recommendedName>
</protein>
<dbReference type="PANTHER" id="PTHR31159">
    <property type="entry name" value="COMM DOMAIN-CONTAINING PROTEIN 3"/>
    <property type="match status" value="1"/>
</dbReference>
<evidence type="ECO:0000313" key="5">
    <source>
        <dbReference type="Proteomes" id="UP000261540"/>
    </source>
</evidence>
<dbReference type="GeneTree" id="ENSGT00390000015971"/>
<dbReference type="InterPro" id="IPR037355">
    <property type="entry name" value="COMMD3"/>
</dbReference>
<dbReference type="GO" id="GO:0006814">
    <property type="term" value="P:sodium ion transport"/>
    <property type="evidence" value="ECO:0007669"/>
    <property type="project" value="InterPro"/>
</dbReference>
<dbReference type="PROSITE" id="PS51269">
    <property type="entry name" value="COMM"/>
    <property type="match status" value="1"/>
</dbReference>
<name>A0A3B3SFR5_9TELE</name>
<evidence type="ECO:0000256" key="1">
    <source>
        <dbReference type="ARBA" id="ARBA00016548"/>
    </source>
</evidence>
<keyword evidence="5" id="KW-1185">Reference proteome</keyword>
<comment type="similarity">
    <text evidence="2">Belongs to the COMM domain-containing protein 3 family.</text>
</comment>
<organism evidence="4 5">
    <name type="scientific">Paramormyrops kingsleyae</name>
    <dbReference type="NCBI Taxonomy" id="1676925"/>
    <lineage>
        <taxon>Eukaryota</taxon>
        <taxon>Metazoa</taxon>
        <taxon>Chordata</taxon>
        <taxon>Craniata</taxon>
        <taxon>Vertebrata</taxon>
        <taxon>Euteleostomi</taxon>
        <taxon>Actinopterygii</taxon>
        <taxon>Neopterygii</taxon>
        <taxon>Teleostei</taxon>
        <taxon>Osteoglossocephala</taxon>
        <taxon>Osteoglossomorpha</taxon>
        <taxon>Osteoglossiformes</taxon>
        <taxon>Mormyridae</taxon>
        <taxon>Paramormyrops</taxon>
    </lineage>
</organism>
<evidence type="ECO:0000313" key="4">
    <source>
        <dbReference type="Ensembl" id="ENSPKIP00000029609.1"/>
    </source>
</evidence>
<proteinExistence type="inferred from homology"/>
<dbReference type="Pfam" id="PF21672">
    <property type="entry name" value="COMM_HN"/>
    <property type="match status" value="1"/>
</dbReference>
<dbReference type="Proteomes" id="UP000261540">
    <property type="component" value="Unplaced"/>
</dbReference>